<comment type="caution">
    <text evidence="5">The sequence shown here is derived from an EMBL/GenBank/DDBJ whole genome shotgun (WGS) entry which is preliminary data.</text>
</comment>
<proteinExistence type="predicted"/>
<dbReference type="InterPro" id="IPR036856">
    <property type="entry name" value="Ald_Oxase/Xan_DH_a/b_sf"/>
</dbReference>
<dbReference type="SUPFAM" id="SSF54665">
    <property type="entry name" value="CO dehydrogenase molybdoprotein N-domain-like"/>
    <property type="match status" value="1"/>
</dbReference>
<dbReference type="InterPro" id="IPR046867">
    <property type="entry name" value="AldOxase/xan_DH_MoCoBD2"/>
</dbReference>
<evidence type="ECO:0000313" key="4">
    <source>
        <dbReference type="EMBL" id="GEK84747.1"/>
    </source>
</evidence>
<dbReference type="AlphaFoldDB" id="A0A7W3JJ62"/>
<dbReference type="GO" id="GO:0004854">
    <property type="term" value="F:xanthine dehydrogenase activity"/>
    <property type="evidence" value="ECO:0007669"/>
    <property type="project" value="UniProtKB-EC"/>
</dbReference>
<dbReference type="Pfam" id="PF20256">
    <property type="entry name" value="MoCoBD_2"/>
    <property type="match status" value="2"/>
</dbReference>
<dbReference type="InterPro" id="IPR008274">
    <property type="entry name" value="AldOxase/xan_DH_MoCoBD1"/>
</dbReference>
<dbReference type="OrthoDB" id="9758509at2"/>
<evidence type="ECO:0000256" key="1">
    <source>
        <dbReference type="ARBA" id="ARBA00022505"/>
    </source>
</evidence>
<dbReference type="Gene3D" id="3.90.1170.50">
    <property type="entry name" value="Aldehyde oxidase/xanthine dehydrogenase, a/b hammerhead"/>
    <property type="match status" value="1"/>
</dbReference>
<dbReference type="InterPro" id="IPR016208">
    <property type="entry name" value="Ald_Oxase/xanthine_DH-like"/>
</dbReference>
<protein>
    <submittedName>
        <fullName evidence="4 5">Xanthine dehydrogenase</fullName>
        <ecNumber evidence="5">1.17.1.4</ecNumber>
    </submittedName>
</protein>
<reference evidence="4 6" key="1">
    <citation type="submission" date="2019-07" db="EMBL/GenBank/DDBJ databases">
        <title>Whole genome shotgun sequence of Frigoribacterium faeni NBRC 103066.</title>
        <authorList>
            <person name="Hosoyama A."/>
            <person name="Uohara A."/>
            <person name="Ohji S."/>
            <person name="Ichikawa N."/>
        </authorList>
    </citation>
    <scope>NUCLEOTIDE SEQUENCE [LARGE SCALE GENOMIC DNA]</scope>
    <source>
        <strain evidence="4 6">NBRC 103066</strain>
    </source>
</reference>
<dbReference type="SMART" id="SM01008">
    <property type="entry name" value="Ald_Xan_dh_C"/>
    <property type="match status" value="1"/>
</dbReference>
<feature type="domain" description="Aldehyde oxidase/xanthine dehydrogenase a/b hammerhead" evidence="3">
    <location>
        <begin position="32"/>
        <end position="136"/>
    </location>
</feature>
<keyword evidence="2 5" id="KW-0560">Oxidoreductase</keyword>
<dbReference type="SUPFAM" id="SSF56003">
    <property type="entry name" value="Molybdenum cofactor-binding domain"/>
    <property type="match status" value="1"/>
</dbReference>
<keyword evidence="6" id="KW-1185">Reference proteome</keyword>
<dbReference type="GO" id="GO:0005506">
    <property type="term" value="F:iron ion binding"/>
    <property type="evidence" value="ECO:0007669"/>
    <property type="project" value="InterPro"/>
</dbReference>
<evidence type="ECO:0000313" key="7">
    <source>
        <dbReference type="Proteomes" id="UP000522688"/>
    </source>
</evidence>
<dbReference type="PANTHER" id="PTHR11908">
    <property type="entry name" value="XANTHINE DEHYDROGENASE"/>
    <property type="match status" value="1"/>
</dbReference>
<reference evidence="5 7" key="2">
    <citation type="submission" date="2020-07" db="EMBL/GenBank/DDBJ databases">
        <title>Sequencing the genomes of 1000 actinobacteria strains.</title>
        <authorList>
            <person name="Klenk H.-P."/>
        </authorList>
    </citation>
    <scope>NUCLEOTIDE SEQUENCE [LARGE SCALE GENOMIC DNA]</scope>
    <source>
        <strain evidence="5 7">DSM 10309</strain>
    </source>
</reference>
<dbReference type="Proteomes" id="UP000321154">
    <property type="component" value="Unassembled WGS sequence"/>
</dbReference>
<sequence length="710" mass="75081">MSTVDVVTPVDTSVPTGLGAPVARLEGRDKVTGAARYAYEHTPDGVLYGWIAQSSVTTGTIMGSNRDEVLRMPGVRAVVMHDQAPHLEDAEDGELLVLQSAAVAYRGQPVALVLADTFDTAREAASALRVEYDEGGIDVVLSTDHPTLYAPETVNAGFETDTSQGDVDAAMADSSVTIDETYETAALFNSPMEPHATVATWVDGRLDVLDSNQGTSGVATSLATLFSLDPAVVRVRAQHVGGGFGSKGSARPVVVLASIGAMLSGRPVKLAYTRQMMFSLSGYRTPTISRIRLAADSGGHLSALSHQTYSHSSTLQEFTEQTAEPTRHLWAAPSRLMTHRLARLDVPTPRWMRAPGEAPGIYAVESAMDELALKLEIDPVELRLRNEPEVDPHTGQPFSSRHLVECLTRGAELFGWHDRDPRQGVRRIGRWLVGTGVAAATYPASVMPAGARVTALPGGRFSVGVNATDIGQGARTVMAQIAAAELGVPVDLIDLSIADSDLPTAGVAGGSSGTASWGWAVTKASRQVTELLSQGQPVPPEGLEVVVDIEEDIAAMSDHSRFAYGAQFVEARVDLDSGEIVVPRMVGVFAAGRIMNARTARSQFVGGMTMGLSMALHEHGMLDPTQGDYGNHDFATYHVAANADVGSIEVEWLDEEDPHLAPMGGKGIGEIGNVGAAAAVANAVAHATGVRVRDLPIQPDKLLAGLPTRY</sequence>
<dbReference type="Pfam" id="PF02738">
    <property type="entry name" value="MoCoBD_1"/>
    <property type="match status" value="1"/>
</dbReference>
<dbReference type="EMBL" id="BJUV01000056">
    <property type="protein sequence ID" value="GEK84747.1"/>
    <property type="molecule type" value="Genomic_DNA"/>
</dbReference>
<evidence type="ECO:0000259" key="3">
    <source>
        <dbReference type="SMART" id="SM01008"/>
    </source>
</evidence>
<dbReference type="PANTHER" id="PTHR11908:SF132">
    <property type="entry name" value="ALDEHYDE OXIDASE 1-RELATED"/>
    <property type="match status" value="1"/>
</dbReference>
<keyword evidence="1" id="KW-0500">Molybdenum</keyword>
<evidence type="ECO:0000256" key="2">
    <source>
        <dbReference type="ARBA" id="ARBA00023002"/>
    </source>
</evidence>
<dbReference type="InterPro" id="IPR037165">
    <property type="entry name" value="AldOxase/xan_DH_Mopterin-bd_sf"/>
</dbReference>
<name>A0A7W3JJ62_9MICO</name>
<dbReference type="Pfam" id="PF01315">
    <property type="entry name" value="Ald_Xan_dh_C"/>
    <property type="match status" value="1"/>
</dbReference>
<dbReference type="Gene3D" id="3.30.365.10">
    <property type="entry name" value="Aldehyde oxidase/xanthine dehydrogenase, molybdopterin binding domain"/>
    <property type="match status" value="4"/>
</dbReference>
<evidence type="ECO:0000313" key="5">
    <source>
        <dbReference type="EMBL" id="MBA8813751.1"/>
    </source>
</evidence>
<dbReference type="InterPro" id="IPR000674">
    <property type="entry name" value="Ald_Oxase/Xan_DH_a/b"/>
</dbReference>
<gene>
    <name evidence="5" type="ORF">FB463_002000</name>
    <name evidence="4" type="ORF">FFA01_30560</name>
</gene>
<organism evidence="5 7">
    <name type="scientific">Frigoribacterium faeni</name>
    <dbReference type="NCBI Taxonomy" id="145483"/>
    <lineage>
        <taxon>Bacteria</taxon>
        <taxon>Bacillati</taxon>
        <taxon>Actinomycetota</taxon>
        <taxon>Actinomycetes</taxon>
        <taxon>Micrococcales</taxon>
        <taxon>Microbacteriaceae</taxon>
        <taxon>Frigoribacterium</taxon>
    </lineage>
</organism>
<dbReference type="EMBL" id="JACGWW010000002">
    <property type="protein sequence ID" value="MBA8813751.1"/>
    <property type="molecule type" value="Genomic_DNA"/>
</dbReference>
<dbReference type="RefSeq" id="WP_146857061.1">
    <property type="nucleotide sequence ID" value="NZ_BAAAHR010000009.1"/>
</dbReference>
<evidence type="ECO:0000313" key="6">
    <source>
        <dbReference type="Proteomes" id="UP000321154"/>
    </source>
</evidence>
<dbReference type="EC" id="1.17.1.4" evidence="5"/>
<accession>A0A7W3JJ62</accession>
<dbReference type="Proteomes" id="UP000522688">
    <property type="component" value="Unassembled WGS sequence"/>
</dbReference>